<evidence type="ECO:0000256" key="1">
    <source>
        <dbReference type="RuleBase" id="RU367161"/>
    </source>
</evidence>
<dbReference type="RefSeq" id="XP_017992164.1">
    <property type="nucleotide sequence ID" value="XM_018135378.1"/>
</dbReference>
<gene>
    <name evidence="2" type="ORF">Malapachy_0865</name>
</gene>
<dbReference type="VEuPathDB" id="FungiDB:Malapachy_0865"/>
<comment type="function">
    <text evidence="1">The GINS complex plays an essential role in the initiation of DNA replication.</text>
</comment>
<proteinExistence type="inferred from homology"/>
<sequence length="127" mass="14323">MYFGPDRSDIVTIQQPRAFGSRVRSALDASAAAVRLRDLLPYWYALALRLASLLDSDSMRDWLSKTYMGRLPRIYELSVLLGRTTSVTESATTGRIQDTSHLSSEMQEFMQGLEEGETTCTFMLTET</sequence>
<dbReference type="InterPro" id="IPR010492">
    <property type="entry name" value="GINS_Psf3"/>
</dbReference>
<dbReference type="InterPro" id="IPR038437">
    <property type="entry name" value="GINS_Psf3_sf"/>
</dbReference>
<dbReference type="GO" id="GO:1902975">
    <property type="term" value="P:mitotic DNA replication initiation"/>
    <property type="evidence" value="ECO:0007669"/>
    <property type="project" value="TreeGrafter"/>
</dbReference>
<comment type="subunit">
    <text evidence="1">Component of the GINS complex.</text>
</comment>
<name>A0A0M9VPQ8_9BASI</name>
<evidence type="ECO:0000313" key="3">
    <source>
        <dbReference type="Proteomes" id="UP000037751"/>
    </source>
</evidence>
<dbReference type="STRING" id="77020.A0A0M9VPQ8"/>
<keyword evidence="1" id="KW-0235">DNA replication</keyword>
<protein>
    <recommendedName>
        <fullName evidence="1">DNA replication complex GINS protein PSF3</fullName>
    </recommendedName>
</protein>
<dbReference type="InterPro" id="IPR036224">
    <property type="entry name" value="GINS_bundle-like_dom_sf"/>
</dbReference>
<keyword evidence="3" id="KW-1185">Reference proteome</keyword>
<dbReference type="Gene3D" id="1.20.58.2050">
    <property type="match status" value="1"/>
</dbReference>
<dbReference type="PANTHER" id="PTHR22768:SF0">
    <property type="entry name" value="DNA REPLICATION COMPLEX GINS PROTEIN PSF3"/>
    <property type="match status" value="1"/>
</dbReference>
<organism evidence="2 3">
    <name type="scientific">Malassezia pachydermatis</name>
    <dbReference type="NCBI Taxonomy" id="77020"/>
    <lineage>
        <taxon>Eukaryota</taxon>
        <taxon>Fungi</taxon>
        <taxon>Dikarya</taxon>
        <taxon>Basidiomycota</taxon>
        <taxon>Ustilaginomycotina</taxon>
        <taxon>Malasseziomycetes</taxon>
        <taxon>Malasseziales</taxon>
        <taxon>Malasseziaceae</taxon>
        <taxon>Malassezia</taxon>
    </lineage>
</organism>
<comment type="caution">
    <text evidence="2">The sequence shown here is derived from an EMBL/GenBank/DDBJ whole genome shotgun (WGS) entry which is preliminary data.</text>
</comment>
<comment type="similarity">
    <text evidence="1">Belongs to the GINS3/PSF3 family.</text>
</comment>
<dbReference type="EMBL" id="LGAV01000003">
    <property type="protein sequence ID" value="KOS14532.1"/>
    <property type="molecule type" value="Genomic_DNA"/>
</dbReference>
<dbReference type="AlphaFoldDB" id="A0A0M9VPQ8"/>
<dbReference type="GO" id="GO:0000811">
    <property type="term" value="C:GINS complex"/>
    <property type="evidence" value="ECO:0007669"/>
    <property type="project" value="UniProtKB-UniRule"/>
</dbReference>
<dbReference type="PANTHER" id="PTHR22768">
    <property type="entry name" value="DNA REPLICATION COMPLEX GINS PROTEIN PSF3"/>
    <property type="match status" value="1"/>
</dbReference>
<dbReference type="SUPFAM" id="SSF158573">
    <property type="entry name" value="GINS helical bundle-like"/>
    <property type="match status" value="1"/>
</dbReference>
<dbReference type="GeneID" id="28727253"/>
<comment type="subcellular location">
    <subcellularLocation>
        <location evidence="1">Nucleus</location>
    </subcellularLocation>
</comment>
<evidence type="ECO:0000313" key="2">
    <source>
        <dbReference type="EMBL" id="KOS14532.1"/>
    </source>
</evidence>
<dbReference type="OrthoDB" id="10251744at2759"/>
<keyword evidence="1" id="KW-0539">Nucleus</keyword>
<reference evidence="2 3" key="1">
    <citation type="submission" date="2015-07" db="EMBL/GenBank/DDBJ databases">
        <title>Draft Genome Sequence of Malassezia furfur CBS1878 and Malassezia pachydermatis CBS1879.</title>
        <authorList>
            <person name="Triana S."/>
            <person name="Ohm R."/>
            <person name="Gonzalez A."/>
            <person name="DeCock H."/>
            <person name="Restrepo S."/>
            <person name="Celis A."/>
        </authorList>
    </citation>
    <scope>NUCLEOTIDE SEQUENCE [LARGE SCALE GENOMIC DNA]</scope>
    <source>
        <strain evidence="2 3">CBS 1879</strain>
    </source>
</reference>
<accession>A0A0M9VPQ8</accession>
<dbReference type="Proteomes" id="UP000037751">
    <property type="component" value="Unassembled WGS sequence"/>
</dbReference>